<protein>
    <submittedName>
        <fullName evidence="1">Uncharacterized protein</fullName>
    </submittedName>
</protein>
<reference evidence="1 2" key="1">
    <citation type="submission" date="2020-08" db="EMBL/GenBank/DDBJ databases">
        <title>Functional genomics of gut bacteria from endangered species of beetles.</title>
        <authorList>
            <person name="Carlos-Shanley C."/>
        </authorList>
    </citation>
    <scope>NUCLEOTIDE SEQUENCE [LARGE SCALE GENOMIC DNA]</scope>
    <source>
        <strain evidence="1 2">S00192</strain>
    </source>
</reference>
<evidence type="ECO:0000313" key="2">
    <source>
        <dbReference type="Proteomes" id="UP000556201"/>
    </source>
</evidence>
<evidence type="ECO:0000313" key="1">
    <source>
        <dbReference type="EMBL" id="MBB5773088.1"/>
    </source>
</evidence>
<dbReference type="EMBL" id="JACHLJ010000005">
    <property type="protein sequence ID" value="MBB5773088.1"/>
    <property type="molecule type" value="Genomic_DNA"/>
</dbReference>
<sequence>MRFDAIRFLGQTRHFVELAKAGEQTAFLAIADNLKPMVTQEFDAIEFGRSGGV</sequence>
<comment type="caution">
    <text evidence="1">The sequence shown here is derived from an EMBL/GenBank/DDBJ whole genome shotgun (WGS) entry which is preliminary data.</text>
</comment>
<dbReference type="Proteomes" id="UP000556201">
    <property type="component" value="Unassembled WGS sequence"/>
</dbReference>
<accession>A0A7W9FX04</accession>
<organism evidence="1 2">
    <name type="scientific">Brevundimonas vesicularis</name>
    <name type="common">Pseudomonas vesicularis</name>
    <dbReference type="NCBI Taxonomy" id="41276"/>
    <lineage>
        <taxon>Bacteria</taxon>
        <taxon>Pseudomonadati</taxon>
        <taxon>Pseudomonadota</taxon>
        <taxon>Alphaproteobacteria</taxon>
        <taxon>Caulobacterales</taxon>
        <taxon>Caulobacteraceae</taxon>
        <taxon>Brevundimonas</taxon>
    </lineage>
</organism>
<proteinExistence type="predicted"/>
<name>A0A7W9FX04_BREVE</name>
<dbReference type="AlphaFoldDB" id="A0A7W9FX04"/>
<gene>
    <name evidence="1" type="ORF">HNP47_003110</name>
</gene>